<evidence type="ECO:0000313" key="2">
    <source>
        <dbReference type="Proteomes" id="UP000825379"/>
    </source>
</evidence>
<protein>
    <submittedName>
        <fullName evidence="1">Uncharacterized protein</fullName>
    </submittedName>
</protein>
<sequence length="70" mass="7779">MGVREEEARRHVEAVAEVDAHLKGLLAELEAIAILRQAKYHLDQMGRGRAIAVYRDPATGEPVYRTPLIG</sequence>
<keyword evidence="1" id="KW-0614">Plasmid</keyword>
<dbReference type="EMBL" id="AP024927">
    <property type="protein sequence ID" value="BCZ88106.1"/>
    <property type="molecule type" value="Genomic_DNA"/>
</dbReference>
<gene>
    <name evidence="1" type="ORF">TthAA11_22880</name>
</gene>
<organism evidence="1 2">
    <name type="scientific">Thermus thermophilus</name>
    <dbReference type="NCBI Taxonomy" id="274"/>
    <lineage>
        <taxon>Bacteria</taxon>
        <taxon>Thermotogati</taxon>
        <taxon>Deinococcota</taxon>
        <taxon>Deinococci</taxon>
        <taxon>Thermales</taxon>
        <taxon>Thermaceae</taxon>
        <taxon>Thermus</taxon>
    </lineage>
</organism>
<proteinExistence type="predicted"/>
<geneLocation type="plasmid" evidence="1 2">
    <name>pAA1-1b</name>
</geneLocation>
<evidence type="ECO:0000313" key="1">
    <source>
        <dbReference type="EMBL" id="BCZ88106.1"/>
    </source>
</evidence>
<name>A0AAD1KW88_THETH</name>
<accession>A0AAD1KW88</accession>
<dbReference type="Proteomes" id="UP000825379">
    <property type="component" value="Plasmid pAA1-1b"/>
</dbReference>
<dbReference type="AlphaFoldDB" id="A0AAD1KW88"/>
<reference evidence="1" key="1">
    <citation type="submission" date="2021-07" db="EMBL/GenBank/DDBJ databases">
        <title>Complete genome sequences of four Thermus thermophilus strains isolated from Arima Hot Spring in Japan.</title>
        <authorList>
            <person name="Tomariguchi N."/>
            <person name="Ueno Y."/>
            <person name="Miyazaki K."/>
        </authorList>
    </citation>
    <scope>NUCLEOTIDE SEQUENCE</scope>
    <source>
        <strain evidence="1">AA1-1</strain>
        <plasmid evidence="1">pAA1-1b</plasmid>
    </source>
</reference>